<protein>
    <recommendedName>
        <fullName evidence="1">RNase H type-1 domain-containing protein</fullName>
    </recommendedName>
</protein>
<organism evidence="2 3">
    <name type="scientific">Hibiscus sabdariffa</name>
    <name type="common">roselle</name>
    <dbReference type="NCBI Taxonomy" id="183260"/>
    <lineage>
        <taxon>Eukaryota</taxon>
        <taxon>Viridiplantae</taxon>
        <taxon>Streptophyta</taxon>
        <taxon>Embryophyta</taxon>
        <taxon>Tracheophyta</taxon>
        <taxon>Spermatophyta</taxon>
        <taxon>Magnoliopsida</taxon>
        <taxon>eudicotyledons</taxon>
        <taxon>Gunneridae</taxon>
        <taxon>Pentapetalae</taxon>
        <taxon>rosids</taxon>
        <taxon>malvids</taxon>
        <taxon>Malvales</taxon>
        <taxon>Malvaceae</taxon>
        <taxon>Malvoideae</taxon>
        <taxon>Hibiscus</taxon>
    </lineage>
</organism>
<feature type="domain" description="RNase H type-1" evidence="1">
    <location>
        <begin position="64"/>
        <end position="148"/>
    </location>
</feature>
<dbReference type="InterPro" id="IPR002156">
    <property type="entry name" value="RNaseH_domain"/>
</dbReference>
<dbReference type="InterPro" id="IPR036397">
    <property type="entry name" value="RNaseH_sf"/>
</dbReference>
<evidence type="ECO:0000313" key="2">
    <source>
        <dbReference type="EMBL" id="KAK8484510.1"/>
    </source>
</evidence>
<proteinExistence type="predicted"/>
<dbReference type="InterPro" id="IPR044730">
    <property type="entry name" value="RNase_H-like_dom_plant"/>
</dbReference>
<comment type="caution">
    <text evidence="2">The sequence shown here is derived from an EMBL/GenBank/DDBJ whole genome shotgun (WGS) entry which is preliminary data.</text>
</comment>
<accession>A0ABR1ZUY4</accession>
<reference evidence="2 3" key="1">
    <citation type="journal article" date="2024" name="G3 (Bethesda)">
        <title>Genome assembly of Hibiscus sabdariffa L. provides insights into metabolisms of medicinal natural products.</title>
        <authorList>
            <person name="Kim T."/>
        </authorList>
    </citation>
    <scope>NUCLEOTIDE SEQUENCE [LARGE SCALE GENOMIC DNA]</scope>
    <source>
        <strain evidence="2">TK-2024</strain>
        <tissue evidence="2">Old leaves</tissue>
    </source>
</reference>
<dbReference type="CDD" id="cd06222">
    <property type="entry name" value="RNase_H_like"/>
    <property type="match status" value="1"/>
</dbReference>
<gene>
    <name evidence="2" type="ORF">V6N11_021493</name>
</gene>
<dbReference type="Pfam" id="PF13456">
    <property type="entry name" value="RVT_3"/>
    <property type="match status" value="1"/>
</dbReference>
<keyword evidence="3" id="KW-1185">Reference proteome</keyword>
<dbReference type="Gene3D" id="3.30.420.10">
    <property type="entry name" value="Ribonuclease H-like superfamily/Ribonuclease H"/>
    <property type="match status" value="1"/>
</dbReference>
<sequence length="158" mass="17584">MEGFYQWGFLCQLRYETSRWQLWFRPYVEGHRVASSVESGSSSGKIDQERSDPWKLCGLNFSLPALVEFKAIKVGMSKFFNSAWSESHRLIVESDCKTVVDWINGMVDPPSSIGKEVNDVAVIILVKGISLSLIPRCCNVVADSLAKSGINQCGRSCA</sequence>
<dbReference type="EMBL" id="JBBPBN010000564">
    <property type="protein sequence ID" value="KAK8484510.1"/>
    <property type="molecule type" value="Genomic_DNA"/>
</dbReference>
<evidence type="ECO:0000313" key="3">
    <source>
        <dbReference type="Proteomes" id="UP001396334"/>
    </source>
</evidence>
<evidence type="ECO:0000259" key="1">
    <source>
        <dbReference type="Pfam" id="PF13456"/>
    </source>
</evidence>
<name>A0ABR1ZUY4_9ROSI</name>
<dbReference type="Proteomes" id="UP001396334">
    <property type="component" value="Unassembled WGS sequence"/>
</dbReference>